<dbReference type="GO" id="GO:0140359">
    <property type="term" value="F:ABC-type transporter activity"/>
    <property type="evidence" value="ECO:0007669"/>
    <property type="project" value="InterPro"/>
</dbReference>
<dbReference type="InterPro" id="IPR036640">
    <property type="entry name" value="ABC1_TM_sf"/>
</dbReference>
<keyword evidence="3 8" id="KW-0812">Transmembrane</keyword>
<protein>
    <submittedName>
        <fullName evidence="11">Thiol reductant ABC exporter, CydD subunit</fullName>
    </submittedName>
</protein>
<dbReference type="PROSITE" id="PS50929">
    <property type="entry name" value="ABC_TM1F"/>
    <property type="match status" value="1"/>
</dbReference>
<dbReference type="PROSITE" id="PS00211">
    <property type="entry name" value="ABC_TRANSPORTER_1"/>
    <property type="match status" value="1"/>
</dbReference>
<feature type="transmembrane region" description="Helical" evidence="8">
    <location>
        <begin position="200"/>
        <end position="218"/>
    </location>
</feature>
<dbReference type="RefSeq" id="WP_055455642.1">
    <property type="nucleotide sequence ID" value="NZ_CYHE01000005.1"/>
</dbReference>
<evidence type="ECO:0000256" key="3">
    <source>
        <dbReference type="ARBA" id="ARBA00022692"/>
    </source>
</evidence>
<dbReference type="PROSITE" id="PS50893">
    <property type="entry name" value="ABC_TRANSPORTER_2"/>
    <property type="match status" value="1"/>
</dbReference>
<evidence type="ECO:0000256" key="5">
    <source>
        <dbReference type="ARBA" id="ARBA00022840"/>
    </source>
</evidence>
<dbReference type="SUPFAM" id="SSF90123">
    <property type="entry name" value="ABC transporter transmembrane region"/>
    <property type="match status" value="1"/>
</dbReference>
<feature type="transmembrane region" description="Helical" evidence="8">
    <location>
        <begin position="53"/>
        <end position="77"/>
    </location>
</feature>
<dbReference type="SMART" id="SM00382">
    <property type="entry name" value="AAA"/>
    <property type="match status" value="1"/>
</dbReference>
<evidence type="ECO:0000256" key="8">
    <source>
        <dbReference type="SAM" id="Phobius"/>
    </source>
</evidence>
<keyword evidence="7 8" id="KW-0472">Membrane</keyword>
<feature type="transmembrane region" description="Helical" evidence="8">
    <location>
        <begin position="97"/>
        <end position="117"/>
    </location>
</feature>
<gene>
    <name evidence="11" type="ORF">Ga0061067_105131</name>
</gene>
<reference evidence="12" key="1">
    <citation type="submission" date="2015-08" db="EMBL/GenBank/DDBJ databases">
        <authorList>
            <person name="Varghese N."/>
        </authorList>
    </citation>
    <scope>NUCLEOTIDE SEQUENCE [LARGE SCALE GENOMIC DNA]</scope>
    <source>
        <strain evidence="12">DSM 23407</strain>
    </source>
</reference>
<keyword evidence="6 8" id="KW-1133">Transmembrane helix</keyword>
<feature type="domain" description="ABC transporter" evidence="9">
    <location>
        <begin position="385"/>
        <end position="602"/>
    </location>
</feature>
<dbReference type="EMBL" id="CYHE01000005">
    <property type="protein sequence ID" value="CUA96368.1"/>
    <property type="molecule type" value="Genomic_DNA"/>
</dbReference>
<dbReference type="CDD" id="cd18584">
    <property type="entry name" value="ABC_6TM_AarD_CydD"/>
    <property type="match status" value="1"/>
</dbReference>
<dbReference type="InterPro" id="IPR014216">
    <property type="entry name" value="ABC_transptr_CydD"/>
</dbReference>
<feature type="transmembrane region" description="Helical" evidence="8">
    <location>
        <begin position="278"/>
        <end position="303"/>
    </location>
</feature>
<dbReference type="Gene3D" id="3.40.50.300">
    <property type="entry name" value="P-loop containing nucleotide triphosphate hydrolases"/>
    <property type="match status" value="1"/>
</dbReference>
<dbReference type="NCBIfam" id="TIGR02857">
    <property type="entry name" value="CydD"/>
    <property type="match status" value="1"/>
</dbReference>
<evidence type="ECO:0000256" key="4">
    <source>
        <dbReference type="ARBA" id="ARBA00022741"/>
    </source>
</evidence>
<dbReference type="InterPro" id="IPR039421">
    <property type="entry name" value="Type_1_exporter"/>
</dbReference>
<dbReference type="AlphaFoldDB" id="A0A0K6HZX7"/>
<dbReference type="InterPro" id="IPR003439">
    <property type="entry name" value="ABC_transporter-like_ATP-bd"/>
</dbReference>
<dbReference type="SUPFAM" id="SSF52540">
    <property type="entry name" value="P-loop containing nucleoside triphosphate hydrolases"/>
    <property type="match status" value="1"/>
</dbReference>
<keyword evidence="4" id="KW-0547">Nucleotide-binding</keyword>
<keyword evidence="5" id="KW-0067">ATP-binding</keyword>
<dbReference type="GO" id="GO:0005886">
    <property type="term" value="C:plasma membrane"/>
    <property type="evidence" value="ECO:0007669"/>
    <property type="project" value="UniProtKB-SubCell"/>
</dbReference>
<dbReference type="InterPro" id="IPR017871">
    <property type="entry name" value="ABC_transporter-like_CS"/>
</dbReference>
<evidence type="ECO:0000313" key="12">
    <source>
        <dbReference type="Proteomes" id="UP000183900"/>
    </source>
</evidence>
<dbReference type="InterPro" id="IPR003593">
    <property type="entry name" value="AAA+_ATPase"/>
</dbReference>
<dbReference type="PANTHER" id="PTHR24221:SF261">
    <property type="entry name" value="GLUTATHIONE_L-CYSTEINE TRANSPORT SYSTEM ATP-BINDING_PERMEASE PROTEIN CYDD"/>
    <property type="match status" value="1"/>
</dbReference>
<organism evidence="11 12">
    <name type="scientific">Pannonibacter indicus</name>
    <dbReference type="NCBI Taxonomy" id="466044"/>
    <lineage>
        <taxon>Bacteria</taxon>
        <taxon>Pseudomonadati</taxon>
        <taxon>Pseudomonadota</taxon>
        <taxon>Alphaproteobacteria</taxon>
        <taxon>Hyphomicrobiales</taxon>
        <taxon>Stappiaceae</taxon>
        <taxon>Pannonibacter</taxon>
    </lineage>
</organism>
<dbReference type="Pfam" id="PF00664">
    <property type="entry name" value="ABC_membrane"/>
    <property type="match status" value="1"/>
</dbReference>
<accession>A0A0K6HZX7</accession>
<dbReference type="Proteomes" id="UP000183900">
    <property type="component" value="Unassembled WGS sequence"/>
</dbReference>
<proteinExistence type="inferred from homology"/>
<feature type="transmembrane region" description="Helical" evidence="8">
    <location>
        <begin position="176"/>
        <end position="194"/>
    </location>
</feature>
<evidence type="ECO:0000256" key="1">
    <source>
        <dbReference type="ARBA" id="ARBA00004651"/>
    </source>
</evidence>
<dbReference type="OrthoDB" id="9806127at2"/>
<sequence length="602" mass="62996">MSEQTSAHTAADGCAAHGVEAVKAAAQPVPAGTELLRAITAPERRTIARAGMLAGLADCLWIVQAAAIATAVVQIAFPVALKLPGWPTPLSSLETAQVMAGIVILLAVLRYALSLAASRLAFDASERVKATLRRRLLTGLAKAGPAAQLPVSGAVAAAVTDQVEAVGPYIRRFLPVRIRLVLAPLAILLISFWVNWFVAVILLVASPMIPLFMALIGMRARSASDEQQGELTQLGGFLMDRLAGLETLKLLGAAERTGRQVAEAGQSFRVATMKVLRIAFLSSTVLELFSALGVAFVAVYVGFSLLGQLNFGTWGAPVDLWSGLFVLLLAPEFFSPLRAFAAAYHDKAGAQAAAGHLALLPMAEEDAAATAAQPAVTPPAGPVAVTFRSAALGHENRAVLAGLDLDLRPGELLHLRGPSGSGKSTLMDALIGLNPPLSGEILISGTPLSALDQRLWRSRIAWLSQDPRLFFGSVRANLRRAAPDATDAGIWAALELAGAKTLVEQMPRGLSTSLGEDGFGLSVGEARRIALARAMLRPDPLLVLADEPTAGLDEDTAAVVIAGLKVLCRGRSALIASHDPALLALPGRVFDLEPQSLPEVAE</sequence>
<dbReference type="Pfam" id="PF00005">
    <property type="entry name" value="ABC_tran"/>
    <property type="match status" value="1"/>
</dbReference>
<dbReference type="InterPro" id="IPR011527">
    <property type="entry name" value="ABC1_TM_dom"/>
</dbReference>
<dbReference type="GO" id="GO:0042883">
    <property type="term" value="P:cysteine transport"/>
    <property type="evidence" value="ECO:0007669"/>
    <property type="project" value="InterPro"/>
</dbReference>
<keyword evidence="12" id="KW-1185">Reference proteome</keyword>
<evidence type="ECO:0000259" key="10">
    <source>
        <dbReference type="PROSITE" id="PS50929"/>
    </source>
</evidence>
<feature type="domain" description="ABC transmembrane type-1" evidence="10">
    <location>
        <begin position="53"/>
        <end position="349"/>
    </location>
</feature>
<evidence type="ECO:0000256" key="2">
    <source>
        <dbReference type="ARBA" id="ARBA00005417"/>
    </source>
</evidence>
<dbReference type="InterPro" id="IPR027417">
    <property type="entry name" value="P-loop_NTPase"/>
</dbReference>
<evidence type="ECO:0000256" key="6">
    <source>
        <dbReference type="ARBA" id="ARBA00022989"/>
    </source>
</evidence>
<dbReference type="GO" id="GO:0016887">
    <property type="term" value="F:ATP hydrolysis activity"/>
    <property type="evidence" value="ECO:0007669"/>
    <property type="project" value="InterPro"/>
</dbReference>
<dbReference type="GO" id="GO:0005524">
    <property type="term" value="F:ATP binding"/>
    <property type="evidence" value="ECO:0007669"/>
    <property type="project" value="UniProtKB-KW"/>
</dbReference>
<comment type="subcellular location">
    <subcellularLocation>
        <location evidence="1">Cell membrane</location>
        <topology evidence="1">Multi-pass membrane protein</topology>
    </subcellularLocation>
</comment>
<evidence type="ECO:0000256" key="7">
    <source>
        <dbReference type="ARBA" id="ARBA00023136"/>
    </source>
</evidence>
<evidence type="ECO:0000313" key="11">
    <source>
        <dbReference type="EMBL" id="CUA96368.1"/>
    </source>
</evidence>
<dbReference type="Gene3D" id="1.20.1560.10">
    <property type="entry name" value="ABC transporter type 1, transmembrane domain"/>
    <property type="match status" value="1"/>
</dbReference>
<name>A0A0K6HZX7_9HYPH</name>
<comment type="similarity">
    <text evidence="2">Belongs to the ABC transporter superfamily.</text>
</comment>
<dbReference type="GO" id="GO:0034040">
    <property type="term" value="F:ATPase-coupled lipid transmembrane transporter activity"/>
    <property type="evidence" value="ECO:0007669"/>
    <property type="project" value="TreeGrafter"/>
</dbReference>
<dbReference type="PANTHER" id="PTHR24221">
    <property type="entry name" value="ATP-BINDING CASSETTE SUB-FAMILY B"/>
    <property type="match status" value="1"/>
</dbReference>
<evidence type="ECO:0000259" key="9">
    <source>
        <dbReference type="PROSITE" id="PS50893"/>
    </source>
</evidence>